<keyword evidence="4" id="KW-0808">Transferase</keyword>
<dbReference type="Pfam" id="PF02518">
    <property type="entry name" value="HATPase_c"/>
    <property type="match status" value="1"/>
</dbReference>
<protein>
    <submittedName>
        <fullName evidence="4">Two-component system sensor histidine kinase YesM</fullName>
    </submittedName>
</protein>
<accession>A0A3N1XV88</accession>
<feature type="transmembrane region" description="Helical" evidence="2">
    <location>
        <begin position="6"/>
        <end position="28"/>
    </location>
</feature>
<dbReference type="OrthoDB" id="9809348at2"/>
<evidence type="ECO:0000313" key="5">
    <source>
        <dbReference type="Proteomes" id="UP000273083"/>
    </source>
</evidence>
<evidence type="ECO:0000313" key="4">
    <source>
        <dbReference type="EMBL" id="ROR30534.1"/>
    </source>
</evidence>
<keyword evidence="2" id="KW-1133">Transmembrane helix</keyword>
<keyword evidence="5" id="KW-1185">Reference proteome</keyword>
<sequence length="585" mass="67372">MSLKSRFQIIFLAISIIPVILLTVFMYYRYSMLINEQMTDVVNNVNENAVNYTNEMLVEIDNMTESFVLLTEGQSSILDDIKKFSSKEKDYTTYDLWKTRNNMKSICQQLIYSNDFVNGIFIFLPNGENIGYGYGNGIDIKVGYTPAHDSWYEKTLQKQGGIYISNISEKDFILHTKPSISFSRALYDIYTGEFLGVLYIDCSPKVFDLSSSNTLPNTALLSVTNEENMLLYSNINDISYKFTMQNSKDVKVFKETNDKYNVTVTCAINLSKLSEQFTFTKMYLILFALFCGVTVLIITIILSHYLTSPITALSRFMGNHKNHKLITTEKYLNRNDEIGILYNEYNNMIEEINLRIKNEYQNKLITLDSQMKSLEAQINSHFLFNTLESINSIAEIEEVPRISTMSLALGNMFRYSIKTDSELVSLRDEIHHINDYLSIQKIRYPDRFDVNYHIPDDLKNKKVLKLILQPLVENALNHGFNRCSVTGTIDIYGYTKENNIIIEVIDNGLGMDSDNLKNIQTLLAKPIEFTEMGRRDKQSIGIKNIHSRIQLYYGIGYGLTIESEENKGTTIRIQIPMIEKDDINV</sequence>
<dbReference type="RefSeq" id="WP_123608233.1">
    <property type="nucleotide sequence ID" value="NZ_RJVG01000002.1"/>
</dbReference>
<dbReference type="SUPFAM" id="SSF158472">
    <property type="entry name" value="HAMP domain-like"/>
    <property type="match status" value="1"/>
</dbReference>
<dbReference type="EMBL" id="RJVG01000002">
    <property type="protein sequence ID" value="ROR30534.1"/>
    <property type="molecule type" value="Genomic_DNA"/>
</dbReference>
<evidence type="ECO:0000256" key="1">
    <source>
        <dbReference type="SAM" id="Coils"/>
    </source>
</evidence>
<evidence type="ECO:0000259" key="3">
    <source>
        <dbReference type="SMART" id="SM00387"/>
    </source>
</evidence>
<feature type="coiled-coil region" evidence="1">
    <location>
        <begin position="342"/>
        <end position="377"/>
    </location>
</feature>
<dbReference type="SMART" id="SM00387">
    <property type="entry name" value="HATPase_c"/>
    <property type="match status" value="1"/>
</dbReference>
<dbReference type="GO" id="GO:0000155">
    <property type="term" value="F:phosphorelay sensor kinase activity"/>
    <property type="evidence" value="ECO:0007669"/>
    <property type="project" value="InterPro"/>
</dbReference>
<dbReference type="Proteomes" id="UP000273083">
    <property type="component" value="Unassembled WGS sequence"/>
</dbReference>
<keyword evidence="2" id="KW-0472">Membrane</keyword>
<keyword evidence="4" id="KW-0418">Kinase</keyword>
<dbReference type="Pfam" id="PF06580">
    <property type="entry name" value="His_kinase"/>
    <property type="match status" value="1"/>
</dbReference>
<organism evidence="4 5">
    <name type="scientific">Mobilisporobacter senegalensis</name>
    <dbReference type="NCBI Taxonomy" id="1329262"/>
    <lineage>
        <taxon>Bacteria</taxon>
        <taxon>Bacillati</taxon>
        <taxon>Bacillota</taxon>
        <taxon>Clostridia</taxon>
        <taxon>Lachnospirales</taxon>
        <taxon>Lachnospiraceae</taxon>
        <taxon>Mobilisporobacter</taxon>
    </lineage>
</organism>
<proteinExistence type="predicted"/>
<comment type="caution">
    <text evidence="4">The sequence shown here is derived from an EMBL/GenBank/DDBJ whole genome shotgun (WGS) entry which is preliminary data.</text>
</comment>
<gene>
    <name evidence="4" type="ORF">EDD66_102186</name>
</gene>
<dbReference type="InterPro" id="IPR050640">
    <property type="entry name" value="Bact_2-comp_sensor_kinase"/>
</dbReference>
<keyword evidence="2" id="KW-0812">Transmembrane</keyword>
<keyword evidence="1" id="KW-0175">Coiled coil</keyword>
<reference evidence="4 5" key="1">
    <citation type="submission" date="2018-11" db="EMBL/GenBank/DDBJ databases">
        <title>Genomic Encyclopedia of Type Strains, Phase IV (KMG-IV): sequencing the most valuable type-strain genomes for metagenomic binning, comparative biology and taxonomic classification.</title>
        <authorList>
            <person name="Goeker M."/>
        </authorList>
    </citation>
    <scope>NUCLEOTIDE SEQUENCE [LARGE SCALE GENOMIC DNA]</scope>
    <source>
        <strain evidence="4 5">DSM 26537</strain>
    </source>
</reference>
<dbReference type="InterPro" id="IPR036890">
    <property type="entry name" value="HATPase_C_sf"/>
</dbReference>
<feature type="transmembrane region" description="Helical" evidence="2">
    <location>
        <begin position="282"/>
        <end position="306"/>
    </location>
</feature>
<feature type="domain" description="Histidine kinase/HSP90-like ATPase" evidence="3">
    <location>
        <begin position="459"/>
        <end position="579"/>
    </location>
</feature>
<dbReference type="PANTHER" id="PTHR34220">
    <property type="entry name" value="SENSOR HISTIDINE KINASE YPDA"/>
    <property type="match status" value="1"/>
</dbReference>
<dbReference type="Gene3D" id="3.30.565.10">
    <property type="entry name" value="Histidine kinase-like ATPase, C-terminal domain"/>
    <property type="match status" value="1"/>
</dbReference>
<dbReference type="Gene3D" id="3.30.450.20">
    <property type="entry name" value="PAS domain"/>
    <property type="match status" value="1"/>
</dbReference>
<dbReference type="SUPFAM" id="SSF55874">
    <property type="entry name" value="ATPase domain of HSP90 chaperone/DNA topoisomerase II/histidine kinase"/>
    <property type="match status" value="1"/>
</dbReference>
<evidence type="ECO:0000256" key="2">
    <source>
        <dbReference type="SAM" id="Phobius"/>
    </source>
</evidence>
<dbReference type="InterPro" id="IPR003594">
    <property type="entry name" value="HATPase_dom"/>
</dbReference>
<dbReference type="GO" id="GO:0016020">
    <property type="term" value="C:membrane"/>
    <property type="evidence" value="ECO:0007669"/>
    <property type="project" value="InterPro"/>
</dbReference>
<name>A0A3N1XV88_9FIRM</name>
<dbReference type="CDD" id="cd18773">
    <property type="entry name" value="PDC1_HK_sensor"/>
    <property type="match status" value="1"/>
</dbReference>
<dbReference type="AlphaFoldDB" id="A0A3N1XV88"/>
<dbReference type="Gene3D" id="6.10.340.10">
    <property type="match status" value="1"/>
</dbReference>
<dbReference type="PANTHER" id="PTHR34220:SF7">
    <property type="entry name" value="SENSOR HISTIDINE KINASE YPDA"/>
    <property type="match status" value="1"/>
</dbReference>
<dbReference type="InterPro" id="IPR010559">
    <property type="entry name" value="Sig_transdc_His_kin_internal"/>
</dbReference>